<feature type="chain" id="PRO_5045568227" evidence="2">
    <location>
        <begin position="19"/>
        <end position="253"/>
    </location>
</feature>
<dbReference type="SUPFAM" id="SSF109998">
    <property type="entry name" value="Triger factor/SurA peptide-binding domain-like"/>
    <property type="match status" value="1"/>
</dbReference>
<proteinExistence type="predicted"/>
<dbReference type="Proteomes" id="UP001165287">
    <property type="component" value="Unassembled WGS sequence"/>
</dbReference>
<organism evidence="3 4">
    <name type="scientific">Metabacillus rhizolycopersici</name>
    <dbReference type="NCBI Taxonomy" id="2875709"/>
    <lineage>
        <taxon>Bacteria</taxon>
        <taxon>Bacillati</taxon>
        <taxon>Bacillota</taxon>
        <taxon>Bacilli</taxon>
        <taxon>Bacillales</taxon>
        <taxon>Bacillaceae</taxon>
        <taxon>Metabacillus</taxon>
    </lineage>
</organism>
<feature type="signal peptide" evidence="2">
    <location>
        <begin position="1"/>
        <end position="18"/>
    </location>
</feature>
<protein>
    <submittedName>
        <fullName evidence="3">SurA N-terminal domain-containing protein</fullName>
    </submittedName>
</protein>
<evidence type="ECO:0000313" key="4">
    <source>
        <dbReference type="Proteomes" id="UP001165287"/>
    </source>
</evidence>
<dbReference type="InterPro" id="IPR027304">
    <property type="entry name" value="Trigger_fact/SurA_dom_sf"/>
</dbReference>
<name>A0ABS7UU19_9BACI</name>
<dbReference type="RefSeq" id="WP_224140132.1">
    <property type="nucleotide sequence ID" value="NZ_JAIQUM010000040.1"/>
</dbReference>
<sequence length="253" mass="28629">MKKLLLTIVIGLIAFTLAACNDKEDNSKTKTEETSEETTNKEEKAAVDPEELQKKLDAQKVKDDSIVAIVNGQEIKGIEYNNALAQSQIGAQQQGQDPTNEETAKQLKELTLNNLVGQVLLMQDIERLGYRASEEEITKELETEKARFDTNEAFEKALKDSNMTLEELKKQISDGVKVSQYIEKDLKVEEVKEEEIKKLYDSFTSSAEKSADTPKYEDIKDMLKAQLTQQKLQEKIAPKVEELRKSAEVELKI</sequence>
<dbReference type="Pfam" id="PF13623">
    <property type="entry name" value="SurA_N_2"/>
    <property type="match status" value="1"/>
</dbReference>
<reference evidence="3" key="1">
    <citation type="submission" date="2024-05" db="EMBL/GenBank/DDBJ databases">
        <title>Metabacillus sp. nov., isolated from the rhizosphere soil of tomato plants.</title>
        <authorList>
            <person name="Ma R."/>
        </authorList>
    </citation>
    <scope>NUCLEOTIDE SEQUENCE</scope>
    <source>
        <strain evidence="3">DBTR6</strain>
    </source>
</reference>
<dbReference type="PANTHER" id="PTHR47245">
    <property type="entry name" value="PEPTIDYLPROLYL ISOMERASE"/>
    <property type="match status" value="1"/>
</dbReference>
<dbReference type="EMBL" id="JAIQUM010000040">
    <property type="protein sequence ID" value="MBZ5751808.1"/>
    <property type="molecule type" value="Genomic_DNA"/>
</dbReference>
<keyword evidence="2" id="KW-0732">Signal</keyword>
<keyword evidence="4" id="KW-1185">Reference proteome</keyword>
<comment type="caution">
    <text evidence="3">The sequence shown here is derived from an EMBL/GenBank/DDBJ whole genome shotgun (WGS) entry which is preliminary data.</text>
</comment>
<gene>
    <name evidence="3" type="ORF">K9V48_16540</name>
</gene>
<evidence type="ECO:0000313" key="3">
    <source>
        <dbReference type="EMBL" id="MBZ5751808.1"/>
    </source>
</evidence>
<dbReference type="InterPro" id="IPR050245">
    <property type="entry name" value="PrsA_foldase"/>
</dbReference>
<feature type="region of interest" description="Disordered" evidence="1">
    <location>
        <begin position="24"/>
        <end position="52"/>
    </location>
</feature>
<accession>A0ABS7UU19</accession>
<evidence type="ECO:0000256" key="2">
    <source>
        <dbReference type="SAM" id="SignalP"/>
    </source>
</evidence>
<dbReference type="PROSITE" id="PS51257">
    <property type="entry name" value="PROKAR_LIPOPROTEIN"/>
    <property type="match status" value="1"/>
</dbReference>
<evidence type="ECO:0000256" key="1">
    <source>
        <dbReference type="SAM" id="MobiDB-lite"/>
    </source>
</evidence>
<dbReference type="PANTHER" id="PTHR47245:SF2">
    <property type="entry name" value="PEPTIDYL-PROLYL CIS-TRANS ISOMERASE HP_0175-RELATED"/>
    <property type="match status" value="1"/>
</dbReference>
<dbReference type="Gene3D" id="1.10.4030.10">
    <property type="entry name" value="Porin chaperone SurA, peptide-binding domain"/>
    <property type="match status" value="1"/>
</dbReference>